<feature type="non-terminal residue" evidence="2">
    <location>
        <position position="51"/>
    </location>
</feature>
<evidence type="ECO:0000313" key="2">
    <source>
        <dbReference type="EMBL" id="GIY44437.1"/>
    </source>
</evidence>
<comment type="caution">
    <text evidence="2">The sequence shown here is derived from an EMBL/GenBank/DDBJ whole genome shotgun (WGS) entry which is preliminary data.</text>
</comment>
<accession>A0AAV4TGB3</accession>
<feature type="compositionally biased region" description="Polar residues" evidence="1">
    <location>
        <begin position="1"/>
        <end position="10"/>
    </location>
</feature>
<sequence length="51" mass="5399">MRSVFSSQSPPLHRGGAHHRDHQSVHPGVLATLCPATAPFSSTTCGTGRME</sequence>
<proteinExistence type="predicted"/>
<protein>
    <submittedName>
        <fullName evidence="2">Uncharacterized protein</fullName>
    </submittedName>
</protein>
<dbReference type="EMBL" id="BPLR01011139">
    <property type="protein sequence ID" value="GIY44437.1"/>
    <property type="molecule type" value="Genomic_DNA"/>
</dbReference>
<dbReference type="AlphaFoldDB" id="A0AAV4TGB3"/>
<reference evidence="2 3" key="1">
    <citation type="submission" date="2021-06" db="EMBL/GenBank/DDBJ databases">
        <title>Caerostris extrusa draft genome.</title>
        <authorList>
            <person name="Kono N."/>
            <person name="Arakawa K."/>
        </authorList>
    </citation>
    <scope>NUCLEOTIDE SEQUENCE [LARGE SCALE GENOMIC DNA]</scope>
</reference>
<evidence type="ECO:0000256" key="1">
    <source>
        <dbReference type="SAM" id="MobiDB-lite"/>
    </source>
</evidence>
<organism evidence="2 3">
    <name type="scientific">Caerostris extrusa</name>
    <name type="common">Bark spider</name>
    <name type="synonym">Caerostris bankana</name>
    <dbReference type="NCBI Taxonomy" id="172846"/>
    <lineage>
        <taxon>Eukaryota</taxon>
        <taxon>Metazoa</taxon>
        <taxon>Ecdysozoa</taxon>
        <taxon>Arthropoda</taxon>
        <taxon>Chelicerata</taxon>
        <taxon>Arachnida</taxon>
        <taxon>Araneae</taxon>
        <taxon>Araneomorphae</taxon>
        <taxon>Entelegynae</taxon>
        <taxon>Araneoidea</taxon>
        <taxon>Araneidae</taxon>
        <taxon>Caerostris</taxon>
    </lineage>
</organism>
<name>A0AAV4TGB3_CAEEX</name>
<feature type="region of interest" description="Disordered" evidence="1">
    <location>
        <begin position="1"/>
        <end position="24"/>
    </location>
</feature>
<keyword evidence="3" id="KW-1185">Reference proteome</keyword>
<evidence type="ECO:0000313" key="3">
    <source>
        <dbReference type="Proteomes" id="UP001054945"/>
    </source>
</evidence>
<gene>
    <name evidence="2" type="ORF">CEXT_151121</name>
</gene>
<dbReference type="Proteomes" id="UP001054945">
    <property type="component" value="Unassembled WGS sequence"/>
</dbReference>